<evidence type="ECO:0000313" key="3">
    <source>
        <dbReference type="Proteomes" id="UP000180235"/>
    </source>
</evidence>
<keyword evidence="3" id="KW-1185">Reference proteome</keyword>
<organism evidence="2 3">
    <name type="scientific">Gloeomargarita lithophora Alchichica-D10</name>
    <dbReference type="NCBI Taxonomy" id="1188229"/>
    <lineage>
        <taxon>Bacteria</taxon>
        <taxon>Bacillati</taxon>
        <taxon>Cyanobacteriota</taxon>
        <taxon>Cyanophyceae</taxon>
        <taxon>Gloeomargaritales</taxon>
        <taxon>Gloeomargaritaceae</taxon>
        <taxon>Gloeomargarita</taxon>
    </lineage>
</organism>
<dbReference type="OrthoDB" id="8448441at2"/>
<dbReference type="KEGG" id="glt:GlitD10_0414"/>
<dbReference type="InterPro" id="IPR025240">
    <property type="entry name" value="DUF4189"/>
</dbReference>
<dbReference type="Pfam" id="PF13827">
    <property type="entry name" value="DUF4189"/>
    <property type="match status" value="1"/>
</dbReference>
<dbReference type="AlphaFoldDB" id="A0A1J0A9Y4"/>
<name>A0A1J0A9Y4_9CYAN</name>
<proteinExistence type="predicted"/>
<protein>
    <recommendedName>
        <fullName evidence="1">DUF4189 domain-containing protein</fullName>
    </recommendedName>
</protein>
<sequence length="134" mass="14032">MANSWGASVRWLGVGVVMAVALVTVPAPAGKTQPDTFGAISWSKRTGARGYGWGYNNRGAAENRAQRECEATAGTGDCRVLLWFRNACGSIAQTSGGAVGTGWGSNPGLAEKYALQSCSQYGSCRVSRTFCSNQ</sequence>
<dbReference type="STRING" id="1188229.GlitD10_0414"/>
<accession>A0A1J0A9Y4</accession>
<evidence type="ECO:0000313" key="2">
    <source>
        <dbReference type="EMBL" id="APB32725.1"/>
    </source>
</evidence>
<gene>
    <name evidence="2" type="ORF">GlitD10_0414</name>
</gene>
<dbReference type="EMBL" id="CP017675">
    <property type="protein sequence ID" value="APB32725.1"/>
    <property type="molecule type" value="Genomic_DNA"/>
</dbReference>
<feature type="domain" description="DUF4189" evidence="1">
    <location>
        <begin position="37"/>
        <end position="131"/>
    </location>
</feature>
<reference evidence="2 3" key="1">
    <citation type="submission" date="2016-10" db="EMBL/GenBank/DDBJ databases">
        <title>Description of Gloeomargarita lithophora gen. nov., sp. nov., a thylakoid-bearing basal-branching cyanobacterium with intracellular carbonates, and proposal for Gloeomargaritales ord. nov.</title>
        <authorList>
            <person name="Moreira D."/>
            <person name="Tavera R."/>
            <person name="Benzerara K."/>
            <person name="Skouri-Panet F."/>
            <person name="Couradeau E."/>
            <person name="Gerard E."/>
            <person name="Loussert C."/>
            <person name="Novelo E."/>
            <person name="Zivanovic Y."/>
            <person name="Lopez-Garcia P."/>
        </authorList>
    </citation>
    <scope>NUCLEOTIDE SEQUENCE [LARGE SCALE GENOMIC DNA]</scope>
    <source>
        <strain evidence="2 3">D10</strain>
    </source>
</reference>
<dbReference type="RefSeq" id="WP_071453415.1">
    <property type="nucleotide sequence ID" value="NZ_CP017675.1"/>
</dbReference>
<dbReference type="Proteomes" id="UP000180235">
    <property type="component" value="Chromosome"/>
</dbReference>
<evidence type="ECO:0000259" key="1">
    <source>
        <dbReference type="Pfam" id="PF13827"/>
    </source>
</evidence>